<dbReference type="KEGG" id="psua:FLK61_40010"/>
<organism evidence="1 2">
    <name type="scientific">Paenalkalicoccus suaedae</name>
    <dbReference type="NCBI Taxonomy" id="2592382"/>
    <lineage>
        <taxon>Bacteria</taxon>
        <taxon>Bacillati</taxon>
        <taxon>Bacillota</taxon>
        <taxon>Bacilli</taxon>
        <taxon>Bacillales</taxon>
        <taxon>Bacillaceae</taxon>
        <taxon>Paenalkalicoccus</taxon>
    </lineage>
</organism>
<evidence type="ECO:0000313" key="1">
    <source>
        <dbReference type="EMBL" id="QKS72797.1"/>
    </source>
</evidence>
<sequence length="381" mass="41981">MSTIAIVALAGCANEEVLEPIEPAPKVEAPTPDIPSVDLSFQAIVTEANDTLLIDALNGEYHPSPSISTYQLISETTGENVVMEELEVGDYLEVTYNGRFEQSNPPGIFVSDVTSIDAPIIDGWVKERGTPLVIGVSEGSFHPEEGATSYNLDFSEAEVDVTDWQGRNITADKIYVGNQIRVHYGGSSKSEDMTTIKATRLEDLREPTFEARVTTEYGTLIEVLDNQFRPDAGTWYGIIDQDEDSPDVFDENDQEITLADLEIADVVEVTFLGGFQDSEPLGLFAKAVRKLDKPQFEATVMEVNDDVLINIAEDEYLPSDTSTYELTGKEQNLVVLNEAQEEIHLLDLQEGATIEVTYEGTFNLGTPSQIFAHKVQVVENE</sequence>
<dbReference type="EMBL" id="CP041372">
    <property type="protein sequence ID" value="QKS72797.1"/>
    <property type="molecule type" value="Genomic_DNA"/>
</dbReference>
<keyword evidence="2" id="KW-1185">Reference proteome</keyword>
<name>A0A859FI23_9BACI</name>
<dbReference type="Proteomes" id="UP000318138">
    <property type="component" value="Chromosome"/>
</dbReference>
<protein>
    <submittedName>
        <fullName evidence="1">Uncharacterized protein</fullName>
    </submittedName>
</protein>
<proteinExistence type="predicted"/>
<evidence type="ECO:0000313" key="2">
    <source>
        <dbReference type="Proteomes" id="UP000318138"/>
    </source>
</evidence>
<reference evidence="2" key="1">
    <citation type="submission" date="2019-07" db="EMBL/GenBank/DDBJ databases">
        <title>Bacillus alkalisoli sp. nov. isolated from saline soil.</title>
        <authorList>
            <person name="Sun J.-Q."/>
            <person name="Xu L."/>
        </authorList>
    </citation>
    <scope>NUCLEOTIDE SEQUENCE [LARGE SCALE GENOMIC DNA]</scope>
    <source>
        <strain evidence="2">M4U3P1</strain>
    </source>
</reference>
<accession>A0A859FI23</accession>
<gene>
    <name evidence="1" type="ORF">FLK61_40010</name>
</gene>
<dbReference type="AlphaFoldDB" id="A0A859FI23"/>